<proteinExistence type="predicted"/>
<keyword evidence="2" id="KW-1185">Reference proteome</keyword>
<organism evidence="1 2">
    <name type="scientific">Ataeniobius toweri</name>
    <dbReference type="NCBI Taxonomy" id="208326"/>
    <lineage>
        <taxon>Eukaryota</taxon>
        <taxon>Metazoa</taxon>
        <taxon>Chordata</taxon>
        <taxon>Craniata</taxon>
        <taxon>Vertebrata</taxon>
        <taxon>Euteleostomi</taxon>
        <taxon>Actinopterygii</taxon>
        <taxon>Neopterygii</taxon>
        <taxon>Teleostei</taxon>
        <taxon>Neoteleostei</taxon>
        <taxon>Acanthomorphata</taxon>
        <taxon>Ovalentaria</taxon>
        <taxon>Atherinomorphae</taxon>
        <taxon>Cyprinodontiformes</taxon>
        <taxon>Goodeidae</taxon>
        <taxon>Ataeniobius</taxon>
    </lineage>
</organism>
<comment type="caution">
    <text evidence="1">The sequence shown here is derived from an EMBL/GenBank/DDBJ whole genome shotgun (WGS) entry which is preliminary data.</text>
</comment>
<accession>A0ABU7BT27</accession>
<protein>
    <submittedName>
        <fullName evidence="1">Uncharacterized protein</fullName>
    </submittedName>
</protein>
<name>A0ABU7BT27_9TELE</name>
<sequence length="99" mass="11231">MFHYKEPCKEQKALNAAETPTAVSYLCQKARPPSSFCLTIMQHSDQHSSPIHNEFIDIAHSCHTCTGEARRTLPSTIHSGRVQTQSSQRLHKISYIELH</sequence>
<evidence type="ECO:0000313" key="2">
    <source>
        <dbReference type="Proteomes" id="UP001345963"/>
    </source>
</evidence>
<evidence type="ECO:0000313" key="1">
    <source>
        <dbReference type="EMBL" id="MED6252549.1"/>
    </source>
</evidence>
<dbReference type="EMBL" id="JAHUTI010061822">
    <property type="protein sequence ID" value="MED6252549.1"/>
    <property type="molecule type" value="Genomic_DNA"/>
</dbReference>
<dbReference type="Proteomes" id="UP001345963">
    <property type="component" value="Unassembled WGS sequence"/>
</dbReference>
<gene>
    <name evidence="1" type="ORF">ATANTOWER_013357</name>
</gene>
<reference evidence="1 2" key="1">
    <citation type="submission" date="2021-07" db="EMBL/GenBank/DDBJ databases">
        <authorList>
            <person name="Palmer J.M."/>
        </authorList>
    </citation>
    <scope>NUCLEOTIDE SEQUENCE [LARGE SCALE GENOMIC DNA]</scope>
    <source>
        <strain evidence="1 2">AT_MEX2019</strain>
        <tissue evidence="1">Muscle</tissue>
    </source>
</reference>